<protein>
    <submittedName>
        <fullName evidence="2">Uncharacterized protein</fullName>
    </submittedName>
</protein>
<dbReference type="EMBL" id="VFSU01000011">
    <property type="protein sequence ID" value="TPE63598.1"/>
    <property type="molecule type" value="Genomic_DNA"/>
</dbReference>
<evidence type="ECO:0000313" key="3">
    <source>
        <dbReference type="Proteomes" id="UP000319897"/>
    </source>
</evidence>
<comment type="caution">
    <text evidence="2">The sequence shown here is derived from an EMBL/GenBank/DDBJ whole genome shotgun (WGS) entry which is preliminary data.</text>
</comment>
<keyword evidence="3" id="KW-1185">Reference proteome</keyword>
<accession>A0A501XSE4</accession>
<reference evidence="2 3" key="1">
    <citation type="submission" date="2019-06" db="EMBL/GenBank/DDBJ databases">
        <authorList>
            <person name="Lee I."/>
            <person name="Jang G.I."/>
            <person name="Hwang C.Y."/>
        </authorList>
    </citation>
    <scope>NUCLEOTIDE SEQUENCE [LARGE SCALE GENOMIC DNA]</scope>
    <source>
        <strain evidence="2 3">PAMC 28131</strain>
    </source>
</reference>
<dbReference type="OrthoDB" id="9906122at2"/>
<evidence type="ECO:0000256" key="1">
    <source>
        <dbReference type="SAM" id="MobiDB-lite"/>
    </source>
</evidence>
<dbReference type="RefSeq" id="WP_140926537.1">
    <property type="nucleotide sequence ID" value="NZ_VFSU01000011.1"/>
</dbReference>
<evidence type="ECO:0000313" key="2">
    <source>
        <dbReference type="EMBL" id="TPE63598.1"/>
    </source>
</evidence>
<feature type="compositionally biased region" description="Polar residues" evidence="1">
    <location>
        <begin position="1"/>
        <end position="11"/>
    </location>
</feature>
<dbReference type="AlphaFoldDB" id="A0A501XSE4"/>
<feature type="region of interest" description="Disordered" evidence="1">
    <location>
        <begin position="1"/>
        <end position="36"/>
    </location>
</feature>
<organism evidence="2 3">
    <name type="scientific">Sandaracinobacter neustonicus</name>
    <dbReference type="NCBI Taxonomy" id="1715348"/>
    <lineage>
        <taxon>Bacteria</taxon>
        <taxon>Pseudomonadati</taxon>
        <taxon>Pseudomonadota</taxon>
        <taxon>Alphaproteobacteria</taxon>
        <taxon>Sphingomonadales</taxon>
        <taxon>Sphingosinicellaceae</taxon>
        <taxon>Sandaracinobacter</taxon>
    </lineage>
</organism>
<proteinExistence type="predicted"/>
<sequence>MSAEGSASRTISPSFASASAERSSAPAVSPERAAEITSWADRTTARAEFEFRENREQWTNRQYGELLARDGERMSLRPPGATDDRKAHLMRAAEHMVRRNHAARIAGINNAAHKLLAGEILESKKGDLGR</sequence>
<dbReference type="Proteomes" id="UP000319897">
    <property type="component" value="Unassembled WGS sequence"/>
</dbReference>
<gene>
    <name evidence="2" type="ORF">FJQ54_01615</name>
</gene>
<name>A0A501XSE4_9SPHN</name>
<feature type="compositionally biased region" description="Low complexity" evidence="1">
    <location>
        <begin position="12"/>
        <end position="30"/>
    </location>
</feature>